<dbReference type="RefSeq" id="XP_060122881.1">
    <property type="nucleotide sequence ID" value="XM_060266898.1"/>
</dbReference>
<proteinExistence type="predicted"/>
<sequence length="632" mass="69704">MARAALPEELKESILVYACSLPRNSQTEVKEYHVRNTRVSDLLGNVEAVVPGTLSTLLFPAPTRTELEQEERVELDTEMVTQVMQLSQKHYTLGAQLLYRAPVLQRPSQLMQLARTLSSRPVLGRMVRHLYVGTTTPRTELPMSFFQGGLASYERGLSLAPEFRGVGGRNAHPCEPNGSLLPHVTEHDMAEVCALFVGPPGARGFDIYRPGFDRDDEWIGKGAWVLRLHEARCLLHWARALAYQARLEEATKTTNLDEFYGTLRKEAEDASVNLAAFLEGQEPSEAYDLLQRRTGTRHDPLDWDDTAATPAPIPDALPVDQHESLVALQWRILAEWPQEWMAQLPRWLCVLLAQAIAHGQWAGRTCTPAERKAILGDTYRTDARLVHARQCGASFFTARDRFDDPCLYARSGVMHFLVGNELGNPAQAQQAQRDTTDFWAQPGQSLDGDPIPPTIDQMVLASFAPRPLGLAPSLLSIPGKEPRHTDIPLPSAEPTLPPTLGGLIATVQSVLSLTPNLESLGLSGVLERVVAGQRCAMSLPHLDRVYLGPPPPYWAHPLLFGDAHHPAFAYTRHISITGCLLFQDEAASLAGAFGALPNLESVTWSMFHSTWEEGAHSVIAALSTMLAPSRSH</sequence>
<accession>A0AAF0F3U9</accession>
<organism evidence="1 2">
    <name type="scientific">Malassezia japonica</name>
    <dbReference type="NCBI Taxonomy" id="223818"/>
    <lineage>
        <taxon>Eukaryota</taxon>
        <taxon>Fungi</taxon>
        <taxon>Dikarya</taxon>
        <taxon>Basidiomycota</taxon>
        <taxon>Ustilaginomycotina</taxon>
        <taxon>Malasseziomycetes</taxon>
        <taxon>Malasseziales</taxon>
        <taxon>Malasseziaceae</taxon>
        <taxon>Malassezia</taxon>
    </lineage>
</organism>
<dbReference type="Proteomes" id="UP001217754">
    <property type="component" value="Chromosome 5"/>
</dbReference>
<evidence type="ECO:0000313" key="2">
    <source>
        <dbReference type="Proteomes" id="UP001217754"/>
    </source>
</evidence>
<reference evidence="1" key="1">
    <citation type="submission" date="2023-03" db="EMBL/GenBank/DDBJ databases">
        <title>Mating type loci evolution in Malassezia.</title>
        <authorList>
            <person name="Coelho M.A."/>
        </authorList>
    </citation>
    <scope>NUCLEOTIDE SEQUENCE</scope>
    <source>
        <strain evidence="1">CBS 9431</strain>
    </source>
</reference>
<dbReference type="EMBL" id="CP119962">
    <property type="protein sequence ID" value="WFD39984.1"/>
    <property type="molecule type" value="Genomic_DNA"/>
</dbReference>
<evidence type="ECO:0000313" key="1">
    <source>
        <dbReference type="EMBL" id="WFD39984.1"/>
    </source>
</evidence>
<name>A0AAF0F3U9_9BASI</name>
<keyword evidence="2" id="KW-1185">Reference proteome</keyword>
<dbReference type="GeneID" id="85226617"/>
<gene>
    <name evidence="1" type="ORF">MJAP1_002966</name>
</gene>
<protein>
    <submittedName>
        <fullName evidence="1">Uncharacterized protein</fullName>
    </submittedName>
</protein>
<dbReference type="AlphaFoldDB" id="A0AAF0F3U9"/>